<keyword evidence="6" id="KW-1185">Reference proteome</keyword>
<sequence length="999" mass="111988">MHTLASLASRELATLQGEALLVDAVTLMSDKNISSVLVTRGSAVVGIITERDLVRLVATGIDPLKTAVETVMTGQLVHLPETVLIDEALYVMEKEKVRHLVVTGVDGRDAASEPGAELYRKHQLRADDQGILSAKGIITYTDVVRKLEEEFFKKPLSVSDCMSTTLHRTDAGTDIKAAFAIMNAQRLSSLLIDKQGKTVGILTERDVVRFMRSGRSLDSSITEVMSPSPMTVSQDVSLFEAARIMEQHRIRRLLVRDPEGRICGMVSHSDIVRAVRKNYRNVLQGEAARSRKALSLIGEGVAELDGKTFRVLWINPAGAEMLGLKNCSEALGWEFTGFLDAKTADLIHRDFIQRTSRDALLCTTALPRPGERHLWLSYEMTTDFRGEPCIRAVFRDVTYLAAAQETLQEEKARLQMSFQASREGILVLTEEGRLIDMNRRARELLRLPDRSDVTLTVQEWSREVRVFEESGHPIRLSEDLIRGFVETGQALYDQLLRLFFNSDGKSLWLMVSASPIPTRRCMVVTLYDVTASKQKELEIQRSEKKYRTLIHNLTEAVLLLSPAGNVIDLNPAAREILQVTDDQPLPHPLTDFYCTFVDREGRPIPTEEIARWEGSRRKAPFKDREIGILTGDQVYWGVLTQTPTFGDDGAVESMIVTFNDLTEYMESKRQEELLLTCSIDFARATTEEEVYAILAHYLRRLGRANGKIDAILLRNVTTPAQHPALIQWADAGFLFTGEFHPERCKAYASGVDLVVKDARIEYGCPCHEVNADQGSYFCTNLSVGGQVVGVLHLYSGAAGFFDDQTARVVRSLLALAAPTISNMRLIDHNRRLSLIDPLTGLHNRRYLEQTLENLVVQSRETERRFCLIMADIDQFKKFNDTFGHDAGDKALRMVAANVRNCLREEDIAVRFGGEEITIILMGVAKELAVTIADRIRKRIEQTPIEIGDDQLQYVTLSMGVSAFPEDGKTLEKLIQRADVALYEAKRLGKNRVAAFEKAQ</sequence>
<evidence type="ECO:0000259" key="4">
    <source>
        <dbReference type="PROSITE" id="PS51371"/>
    </source>
</evidence>
<keyword evidence="1" id="KW-0129">CBS domain</keyword>
<dbReference type="Gene3D" id="3.30.450.40">
    <property type="match status" value="1"/>
</dbReference>
<name>A0A845L5W1_9FIRM</name>
<dbReference type="SMART" id="SM00116">
    <property type="entry name" value="CBS"/>
    <property type="match status" value="4"/>
</dbReference>
<evidence type="ECO:0000313" key="5">
    <source>
        <dbReference type="EMBL" id="MZP29148.1"/>
    </source>
</evidence>
<dbReference type="PROSITE" id="PS51371">
    <property type="entry name" value="CBS"/>
    <property type="match status" value="3"/>
</dbReference>
<dbReference type="AlphaFoldDB" id="A0A845L5W1"/>
<feature type="domain" description="GGDEF" evidence="3">
    <location>
        <begin position="863"/>
        <end position="997"/>
    </location>
</feature>
<dbReference type="PANTHER" id="PTHR45138:SF9">
    <property type="entry name" value="DIGUANYLATE CYCLASE DGCM-RELATED"/>
    <property type="match status" value="1"/>
</dbReference>
<dbReference type="InterPro" id="IPR000014">
    <property type="entry name" value="PAS"/>
</dbReference>
<evidence type="ECO:0000259" key="2">
    <source>
        <dbReference type="PROSITE" id="PS50112"/>
    </source>
</evidence>
<dbReference type="SUPFAM" id="SSF55785">
    <property type="entry name" value="PYP-like sensor domain (PAS domain)"/>
    <property type="match status" value="3"/>
</dbReference>
<dbReference type="Gene3D" id="3.10.580.10">
    <property type="entry name" value="CBS-domain"/>
    <property type="match status" value="2"/>
</dbReference>
<gene>
    <name evidence="5" type="ORF">GTO91_05410</name>
</gene>
<dbReference type="CDD" id="cd01949">
    <property type="entry name" value="GGDEF"/>
    <property type="match status" value="1"/>
</dbReference>
<dbReference type="PROSITE" id="PS50887">
    <property type="entry name" value="GGDEF"/>
    <property type="match status" value="1"/>
</dbReference>
<comment type="caution">
    <text evidence="5">The sequence shown here is derived from an EMBL/GenBank/DDBJ whole genome shotgun (WGS) entry which is preliminary data.</text>
</comment>
<dbReference type="SMART" id="SM00091">
    <property type="entry name" value="PAS"/>
    <property type="match status" value="3"/>
</dbReference>
<dbReference type="InterPro" id="IPR035965">
    <property type="entry name" value="PAS-like_dom_sf"/>
</dbReference>
<feature type="domain" description="PAS" evidence="2">
    <location>
        <begin position="542"/>
        <end position="583"/>
    </location>
</feature>
<dbReference type="RefSeq" id="WP_161256024.1">
    <property type="nucleotide sequence ID" value="NZ_WXEY01000004.1"/>
</dbReference>
<organism evidence="5 6">
    <name type="scientific">Heliomicrobium undosum</name>
    <dbReference type="NCBI Taxonomy" id="121734"/>
    <lineage>
        <taxon>Bacteria</taxon>
        <taxon>Bacillati</taxon>
        <taxon>Bacillota</taxon>
        <taxon>Clostridia</taxon>
        <taxon>Eubacteriales</taxon>
        <taxon>Heliobacteriaceae</taxon>
        <taxon>Heliomicrobium</taxon>
    </lineage>
</organism>
<protein>
    <submittedName>
        <fullName evidence="5">Diguanylate cyclase</fullName>
    </submittedName>
</protein>
<dbReference type="Proteomes" id="UP000463470">
    <property type="component" value="Unassembled WGS sequence"/>
</dbReference>
<feature type="domain" description="CBS" evidence="4">
    <location>
        <begin position="162"/>
        <end position="217"/>
    </location>
</feature>
<dbReference type="SUPFAM" id="SSF55781">
    <property type="entry name" value="GAF domain-like"/>
    <property type="match status" value="1"/>
</dbReference>
<dbReference type="Pfam" id="PF13188">
    <property type="entry name" value="PAS_8"/>
    <property type="match status" value="2"/>
</dbReference>
<evidence type="ECO:0000259" key="3">
    <source>
        <dbReference type="PROSITE" id="PS50887"/>
    </source>
</evidence>
<dbReference type="PANTHER" id="PTHR45138">
    <property type="entry name" value="REGULATORY COMPONENTS OF SENSORY TRANSDUCTION SYSTEM"/>
    <property type="match status" value="1"/>
</dbReference>
<dbReference type="SMART" id="SM00267">
    <property type="entry name" value="GGDEF"/>
    <property type="match status" value="1"/>
</dbReference>
<reference evidence="5 6" key="1">
    <citation type="submission" date="2020-01" db="EMBL/GenBank/DDBJ databases">
        <title>Whole-genome sequence of Heliobacterium undosum DSM 13378.</title>
        <authorList>
            <person name="Kyndt J.A."/>
            <person name="Meyer T.E."/>
        </authorList>
    </citation>
    <scope>NUCLEOTIDE SEQUENCE [LARGE SCALE GENOMIC DNA]</scope>
    <source>
        <strain evidence="5 6">DSM 13378</strain>
    </source>
</reference>
<dbReference type="InterPro" id="IPR043128">
    <property type="entry name" value="Rev_trsase/Diguanyl_cyclase"/>
</dbReference>
<dbReference type="SUPFAM" id="SSF54631">
    <property type="entry name" value="CBS-domain pair"/>
    <property type="match status" value="2"/>
</dbReference>
<dbReference type="InterPro" id="IPR000160">
    <property type="entry name" value="GGDEF_dom"/>
</dbReference>
<dbReference type="SUPFAM" id="SSF55073">
    <property type="entry name" value="Nucleotide cyclase"/>
    <property type="match status" value="1"/>
</dbReference>
<dbReference type="Gene3D" id="3.30.70.270">
    <property type="match status" value="1"/>
</dbReference>
<dbReference type="Pfam" id="PF00990">
    <property type="entry name" value="GGDEF"/>
    <property type="match status" value="1"/>
</dbReference>
<accession>A0A845L5W1</accession>
<dbReference type="OrthoDB" id="9805474at2"/>
<feature type="domain" description="CBS" evidence="4">
    <location>
        <begin position="8"/>
        <end position="63"/>
    </location>
</feature>
<dbReference type="Pfam" id="PF13426">
    <property type="entry name" value="PAS_9"/>
    <property type="match status" value="1"/>
</dbReference>
<dbReference type="InterPro" id="IPR029787">
    <property type="entry name" value="Nucleotide_cyclase"/>
</dbReference>
<dbReference type="InterPro" id="IPR000644">
    <property type="entry name" value="CBS_dom"/>
</dbReference>
<dbReference type="InterPro" id="IPR050469">
    <property type="entry name" value="Diguanylate_Cyclase"/>
</dbReference>
<feature type="domain" description="CBS" evidence="4">
    <location>
        <begin position="225"/>
        <end position="282"/>
    </location>
</feature>
<dbReference type="PROSITE" id="PS50112">
    <property type="entry name" value="PAS"/>
    <property type="match status" value="1"/>
</dbReference>
<proteinExistence type="predicted"/>
<evidence type="ECO:0000256" key="1">
    <source>
        <dbReference type="PROSITE-ProRule" id="PRU00703"/>
    </source>
</evidence>
<dbReference type="FunFam" id="3.30.70.270:FF:000001">
    <property type="entry name" value="Diguanylate cyclase domain protein"/>
    <property type="match status" value="1"/>
</dbReference>
<dbReference type="NCBIfam" id="TIGR00254">
    <property type="entry name" value="GGDEF"/>
    <property type="match status" value="1"/>
</dbReference>
<dbReference type="Gene3D" id="3.30.450.20">
    <property type="entry name" value="PAS domain"/>
    <property type="match status" value="3"/>
</dbReference>
<dbReference type="InterPro" id="IPR046342">
    <property type="entry name" value="CBS_dom_sf"/>
</dbReference>
<dbReference type="Pfam" id="PF00571">
    <property type="entry name" value="CBS"/>
    <property type="match status" value="3"/>
</dbReference>
<dbReference type="EMBL" id="WXEY01000004">
    <property type="protein sequence ID" value="MZP29148.1"/>
    <property type="molecule type" value="Genomic_DNA"/>
</dbReference>
<evidence type="ECO:0000313" key="6">
    <source>
        <dbReference type="Proteomes" id="UP000463470"/>
    </source>
</evidence>
<dbReference type="GO" id="GO:0052621">
    <property type="term" value="F:diguanylate cyclase activity"/>
    <property type="evidence" value="ECO:0007669"/>
    <property type="project" value="TreeGrafter"/>
</dbReference>
<dbReference type="InterPro" id="IPR029016">
    <property type="entry name" value="GAF-like_dom_sf"/>
</dbReference>